<proteinExistence type="predicted"/>
<evidence type="ECO:0000313" key="3">
    <source>
        <dbReference type="EMBL" id="OLQ00419.1"/>
    </source>
</evidence>
<protein>
    <submittedName>
        <fullName evidence="3">Outer membrane lipoprotein Omp16</fullName>
    </submittedName>
</protein>
<dbReference type="InterPro" id="IPR006665">
    <property type="entry name" value="OmpA-like"/>
</dbReference>
<feature type="compositionally biased region" description="Polar residues" evidence="1">
    <location>
        <begin position="330"/>
        <end position="340"/>
    </location>
</feature>
<gene>
    <name evidence="3" type="primary">omp16</name>
    <name evidence="3" type="ORF">AK812_SmicGene16929</name>
</gene>
<name>A0A1Q9DZ57_SYMMI</name>
<evidence type="ECO:0000259" key="2">
    <source>
        <dbReference type="PROSITE" id="PS51123"/>
    </source>
</evidence>
<reference evidence="3 4" key="1">
    <citation type="submission" date="2016-02" db="EMBL/GenBank/DDBJ databases">
        <title>Genome analysis of coral dinoflagellate symbionts highlights evolutionary adaptations to a symbiotic lifestyle.</title>
        <authorList>
            <person name="Aranda M."/>
            <person name="Li Y."/>
            <person name="Liew Y.J."/>
            <person name="Baumgarten S."/>
            <person name="Simakov O."/>
            <person name="Wilson M."/>
            <person name="Piel J."/>
            <person name="Ashoor H."/>
            <person name="Bougouffa S."/>
            <person name="Bajic V.B."/>
            <person name="Ryu T."/>
            <person name="Ravasi T."/>
            <person name="Bayer T."/>
            <person name="Micklem G."/>
            <person name="Kim H."/>
            <person name="Bhak J."/>
            <person name="Lajeunesse T.C."/>
            <person name="Voolstra C.R."/>
        </authorList>
    </citation>
    <scope>NUCLEOTIDE SEQUENCE [LARGE SCALE GENOMIC DNA]</scope>
    <source>
        <strain evidence="3 4">CCMP2467</strain>
    </source>
</reference>
<dbReference type="InterPro" id="IPR036737">
    <property type="entry name" value="OmpA-like_sf"/>
</dbReference>
<dbReference type="PROSITE" id="PS51123">
    <property type="entry name" value="OMPA_2"/>
    <property type="match status" value="1"/>
</dbReference>
<sequence>MLAFSTAFVHVKQKKSIFTRALPGKPRRGASSLAGTQQIDRFTELRKWEEAKHWALQGEKDAAPVVMPEDKAEGTDLKCSRWLELKGEFEVTAGLFYCRRAALTLWRLLLSKCLDINLMNPKVEESLAQGSGPSLILKQAESSEEDGELRAAGEMYLTAGKHRKAVEIFVKIAALDNLIEVVRMLPSSETQLLQMAAKVASAKRAELATLAKRRTEAAEQLGSLSRRQLSEIRQLCRSPPDSVKRTLAAVWLFLNASRFQGKSPASFFDDRKDWSKCQRMLADDAFIGRILNYDTTILTSVPHVMSHVAGTYLGISADRRPSDSSDSSSGTRPEATSQEPEASDGAAFGGRMASRATLRRTLTKELQIKERMASKGVPLPPLDLPTVARASEPCGRLLLWMTRVLEEVGLRAELESALCLGLKVANAERALAPPLPKAPKEERRSPRKPLREVVLNPLPISAMAPLPLPPKPTPKAEAKVPIELDVTGQLASVHSQLAKLKMTFPKSVHEISACGAELECLNRMCDMLREHRDGRLKLSIEGHRQANESDGLDLQRARGAVQELKDNGISAGLLRVVGRGCEFNDGAGARMVVAKPLHERFVEKRVGLYFEAQLSKPGKEAALILEAMAEWLKSDKTFSEVVIEGHCDRLEPQAPQLSLSRANAVRDALTQLGVASSKLRVQGFGSEHPLSLANRACNRRAEVHLRGQRAG</sequence>
<dbReference type="Pfam" id="PF00691">
    <property type="entry name" value="OmpA"/>
    <property type="match status" value="1"/>
</dbReference>
<dbReference type="Proteomes" id="UP000186817">
    <property type="component" value="Unassembled WGS sequence"/>
</dbReference>
<keyword evidence="3" id="KW-0449">Lipoprotein</keyword>
<dbReference type="PANTHER" id="PTHR30329:SF21">
    <property type="entry name" value="LIPOPROTEIN YIAD-RELATED"/>
    <property type="match status" value="1"/>
</dbReference>
<dbReference type="InterPro" id="IPR050330">
    <property type="entry name" value="Bact_OuterMem_StrucFunc"/>
</dbReference>
<dbReference type="SUPFAM" id="SSF103088">
    <property type="entry name" value="OmpA-like"/>
    <property type="match status" value="1"/>
</dbReference>
<evidence type="ECO:0000313" key="4">
    <source>
        <dbReference type="Proteomes" id="UP000186817"/>
    </source>
</evidence>
<dbReference type="CDD" id="cd07185">
    <property type="entry name" value="OmpA_C-like"/>
    <property type="match status" value="1"/>
</dbReference>
<feature type="region of interest" description="Disordered" evidence="1">
    <location>
        <begin position="316"/>
        <end position="350"/>
    </location>
</feature>
<dbReference type="Gene3D" id="1.20.920.60">
    <property type="match status" value="1"/>
</dbReference>
<comment type="caution">
    <text evidence="3">The sequence shown here is derived from an EMBL/GenBank/DDBJ whole genome shotgun (WGS) entry which is preliminary data.</text>
</comment>
<keyword evidence="4" id="KW-1185">Reference proteome</keyword>
<feature type="domain" description="OmpA-like" evidence="2">
    <location>
        <begin position="597"/>
        <end position="709"/>
    </location>
</feature>
<dbReference type="PANTHER" id="PTHR30329">
    <property type="entry name" value="STATOR ELEMENT OF FLAGELLAR MOTOR COMPLEX"/>
    <property type="match status" value="1"/>
</dbReference>
<dbReference type="EMBL" id="LSRX01000328">
    <property type="protein sequence ID" value="OLQ00419.1"/>
    <property type="molecule type" value="Genomic_DNA"/>
</dbReference>
<dbReference type="OrthoDB" id="10459904at2759"/>
<dbReference type="AlphaFoldDB" id="A0A1Q9DZ57"/>
<dbReference type="Gene3D" id="3.30.1330.60">
    <property type="entry name" value="OmpA-like domain"/>
    <property type="match status" value="1"/>
</dbReference>
<organism evidence="3 4">
    <name type="scientific">Symbiodinium microadriaticum</name>
    <name type="common">Dinoflagellate</name>
    <name type="synonym">Zooxanthella microadriatica</name>
    <dbReference type="NCBI Taxonomy" id="2951"/>
    <lineage>
        <taxon>Eukaryota</taxon>
        <taxon>Sar</taxon>
        <taxon>Alveolata</taxon>
        <taxon>Dinophyceae</taxon>
        <taxon>Suessiales</taxon>
        <taxon>Symbiodiniaceae</taxon>
        <taxon>Symbiodinium</taxon>
    </lineage>
</organism>
<evidence type="ECO:0000256" key="1">
    <source>
        <dbReference type="SAM" id="MobiDB-lite"/>
    </source>
</evidence>
<accession>A0A1Q9DZ57</accession>